<sequence length="56" mass="6266">MTLRVAFAGAGNAAFIQTSAPFEARRWSGTVVVSKRVFGNKPLMKNRKSFWVSPFF</sequence>
<organism evidence="1 2">
    <name type="scientific">Novacetimonas hansenii</name>
    <name type="common">Komagataeibacter hansenii</name>
    <dbReference type="NCBI Taxonomy" id="436"/>
    <lineage>
        <taxon>Bacteria</taxon>
        <taxon>Pseudomonadati</taxon>
        <taxon>Pseudomonadota</taxon>
        <taxon>Alphaproteobacteria</taxon>
        <taxon>Acetobacterales</taxon>
        <taxon>Acetobacteraceae</taxon>
        <taxon>Novacetimonas</taxon>
    </lineage>
</organism>
<protein>
    <submittedName>
        <fullName evidence="1">Uncharacterized protein</fullName>
    </submittedName>
</protein>
<comment type="caution">
    <text evidence="1">The sequence shown here is derived from an EMBL/GenBank/DDBJ whole genome shotgun (WGS) entry which is preliminary data.</text>
</comment>
<dbReference type="Proteomes" id="UP001202887">
    <property type="component" value="Unassembled WGS sequence"/>
</dbReference>
<evidence type="ECO:0000313" key="1">
    <source>
        <dbReference type="EMBL" id="MCJ8352669.1"/>
    </source>
</evidence>
<evidence type="ECO:0000313" key="2">
    <source>
        <dbReference type="Proteomes" id="UP001202887"/>
    </source>
</evidence>
<proteinExistence type="predicted"/>
<dbReference type="EMBL" id="JAIBCX010000002">
    <property type="protein sequence ID" value="MCJ8352669.1"/>
    <property type="molecule type" value="Genomic_DNA"/>
</dbReference>
<dbReference type="AlphaFoldDB" id="A0AAW5EQB9"/>
<reference evidence="1" key="2">
    <citation type="submission" date="2022-03" db="EMBL/GenBank/DDBJ databases">
        <authorList>
            <person name="Ryngajllo M."/>
            <person name="Jacek P."/>
            <person name="Kubiak K."/>
        </authorList>
    </citation>
    <scope>NUCLEOTIDE SEQUENCE</scope>
    <source>
        <strain evidence="1">SI1</strain>
    </source>
</reference>
<gene>
    <name evidence="1" type="ORF">K1W68_01435</name>
</gene>
<accession>A0AAW5EQB9</accession>
<name>A0AAW5EQB9_NOVHA</name>
<reference evidence="1" key="1">
    <citation type="journal article" date="2021" name="Polymers (Basel)">
        <title>Highly Stretchable Bacterial Cellulose Produced by Komagataeibacter hansenii SI1.</title>
        <authorList>
            <person name="Cielecka I."/>
            <person name="Ryngajllo M."/>
            <person name="Maniukiewicz W."/>
            <person name="Bielecki S."/>
        </authorList>
    </citation>
    <scope>NUCLEOTIDE SEQUENCE</scope>
    <source>
        <strain evidence="1">SI1</strain>
    </source>
</reference>